<evidence type="ECO:0000259" key="2">
    <source>
        <dbReference type="Pfam" id="PF00582"/>
    </source>
</evidence>
<feature type="domain" description="UspA" evidence="2">
    <location>
        <begin position="1"/>
        <end position="135"/>
    </location>
</feature>
<dbReference type="KEGG" id="nmg:Nmag_2084"/>
<reference evidence="3 4" key="2">
    <citation type="journal article" date="2012" name="BMC Genomics">
        <title>A comparative genomics perspective on the genetic content of the alkaliphilic haloarchaeon Natrialba magadii ATCC 43099T.</title>
        <authorList>
            <person name="Siddaramappa S."/>
            <person name="Challacombe J.F."/>
            <person name="Decastro R.E."/>
            <person name="Pfeiffer F."/>
            <person name="Sastre D.E."/>
            <person name="Gimenez M.I."/>
            <person name="Paggi R.A."/>
            <person name="Detter J.C."/>
            <person name="Davenport K.W."/>
            <person name="Goodwin L.A."/>
            <person name="Kyrpides N."/>
            <person name="Tapia R."/>
            <person name="Pitluck S."/>
            <person name="Lucas S."/>
            <person name="Woyke T."/>
            <person name="Maupin-Furlow J.A."/>
        </authorList>
    </citation>
    <scope>NUCLEOTIDE SEQUENCE [LARGE SCALE GENOMIC DNA]</scope>
    <source>
        <strain evidence="4">ATCC 43099 / DSM 3394 / CCM 3739 / CIP 104546 / IAM 13178 / JCM 8861 / NBRC 102185 / NCIMB 2190 / MS3</strain>
    </source>
</reference>
<dbReference type="EMBL" id="CP001932">
    <property type="protein sequence ID" value="ADD05653.1"/>
    <property type="molecule type" value="Genomic_DNA"/>
</dbReference>
<dbReference type="eggNOG" id="arCOG02053">
    <property type="taxonomic scope" value="Archaea"/>
</dbReference>
<dbReference type="CDD" id="cd00293">
    <property type="entry name" value="USP-like"/>
    <property type="match status" value="1"/>
</dbReference>
<dbReference type="PANTHER" id="PTHR46268:SF6">
    <property type="entry name" value="UNIVERSAL STRESS PROTEIN UP12"/>
    <property type="match status" value="1"/>
</dbReference>
<organism evidence="3 4">
    <name type="scientific">Natrialba magadii (strain ATCC 43099 / DSM 3394 / CCM 3739 / CIP 104546 / IAM 13178 / JCM 8861 / NBRC 102185 / NCIMB 2190 / MS3)</name>
    <name type="common">Natronobacterium magadii</name>
    <dbReference type="NCBI Taxonomy" id="547559"/>
    <lineage>
        <taxon>Archaea</taxon>
        <taxon>Methanobacteriati</taxon>
        <taxon>Methanobacteriota</taxon>
        <taxon>Stenosarchaea group</taxon>
        <taxon>Halobacteria</taxon>
        <taxon>Halobacteriales</taxon>
        <taxon>Natrialbaceae</taxon>
        <taxon>Natrialba</taxon>
    </lineage>
</organism>
<dbReference type="InterPro" id="IPR006015">
    <property type="entry name" value="Universal_stress_UspA"/>
</dbReference>
<comment type="similarity">
    <text evidence="1">Belongs to the universal stress protein A family.</text>
</comment>
<protein>
    <submittedName>
        <fullName evidence="3">UspA domain protein</fullName>
    </submittedName>
</protein>
<gene>
    <name evidence="3" type="ordered locus">Nmag_2084</name>
</gene>
<dbReference type="OrthoDB" id="105697at2157"/>
<dbReference type="SUPFAM" id="SSF52402">
    <property type="entry name" value="Adenine nucleotide alpha hydrolases-like"/>
    <property type="match status" value="1"/>
</dbReference>
<dbReference type="InterPro" id="IPR006016">
    <property type="entry name" value="UspA"/>
</dbReference>
<dbReference type="PRINTS" id="PR01438">
    <property type="entry name" value="UNVRSLSTRESS"/>
</dbReference>
<evidence type="ECO:0000313" key="3">
    <source>
        <dbReference type="EMBL" id="ADD05653.1"/>
    </source>
</evidence>
<sequence>MYETLLVGMDGSDFAQKALEHAVELSQAVGATLHVITVVDSTANPMRFSVTEVDELNQAKATLVENITDATDDGDITAEVRRGDPADTLLAYAAEIDADLVLVGQSGAGQLEATIFGRTTEQLAEQTQIPLTIVPLSDED</sequence>
<dbReference type="Pfam" id="PF00582">
    <property type="entry name" value="Usp"/>
    <property type="match status" value="1"/>
</dbReference>
<proteinExistence type="inferred from homology"/>
<dbReference type="InterPro" id="IPR014729">
    <property type="entry name" value="Rossmann-like_a/b/a_fold"/>
</dbReference>
<dbReference type="HOGENOM" id="CLU_049301_16_2_2"/>
<name>D3SVZ2_NATMM</name>
<dbReference type="STRING" id="547559.Nmag_2084"/>
<dbReference type="Gene3D" id="3.40.50.620">
    <property type="entry name" value="HUPs"/>
    <property type="match status" value="1"/>
</dbReference>
<reference evidence="4" key="1">
    <citation type="submission" date="2010-02" db="EMBL/GenBank/DDBJ databases">
        <title>Complete sequence of chromosome of Natrialba magadii ATCC 43099.</title>
        <authorList>
            <consortium name="US DOE Joint Genome Institute"/>
            <person name="Lucas S."/>
            <person name="Copeland A."/>
            <person name="Lapidus A."/>
            <person name="Cheng J.-F."/>
            <person name="Bruce D."/>
            <person name="Goodwin L."/>
            <person name="Pitluck S."/>
            <person name="Davenport K."/>
            <person name="Saunders E."/>
            <person name="Detter J.C."/>
            <person name="Han C."/>
            <person name="Tapia R."/>
            <person name="Land M."/>
            <person name="Hauser L."/>
            <person name="Kyrpides N."/>
            <person name="Mikhailova N."/>
            <person name="De Castro R.E."/>
            <person name="Maupin-Furlow J.A."/>
            <person name="Woyke T."/>
        </authorList>
    </citation>
    <scope>NUCLEOTIDE SEQUENCE [LARGE SCALE GENOMIC DNA]</scope>
    <source>
        <strain evidence="4">ATCC 43099 / DSM 3394 / CCM 3739 / CIP 104546 / IAM 13178 / JCM 8861 / NBRC 102185 / NCIMB 2190 / MS3</strain>
    </source>
</reference>
<dbReference type="AlphaFoldDB" id="D3SVZ2"/>
<keyword evidence="4" id="KW-1185">Reference proteome</keyword>
<evidence type="ECO:0000256" key="1">
    <source>
        <dbReference type="ARBA" id="ARBA00008791"/>
    </source>
</evidence>
<dbReference type="PANTHER" id="PTHR46268">
    <property type="entry name" value="STRESS RESPONSE PROTEIN NHAX"/>
    <property type="match status" value="1"/>
</dbReference>
<accession>D3SVZ2</accession>
<evidence type="ECO:0000313" key="4">
    <source>
        <dbReference type="Proteomes" id="UP000001879"/>
    </source>
</evidence>
<dbReference type="PaxDb" id="547559-Nmag_2084"/>
<dbReference type="Proteomes" id="UP000001879">
    <property type="component" value="Chromosome"/>
</dbReference>